<dbReference type="AlphaFoldDB" id="A0A089M206"/>
<dbReference type="SUPFAM" id="SSF111038">
    <property type="entry name" value="YjbQ-like"/>
    <property type="match status" value="1"/>
</dbReference>
<accession>A0A089M206</accession>
<dbReference type="PANTHER" id="PTHR30615:SF8">
    <property type="entry name" value="UPF0047 PROTEIN C4A8.02C"/>
    <property type="match status" value="1"/>
</dbReference>
<dbReference type="OrthoDB" id="9801725at2"/>
<keyword evidence="3" id="KW-1185">Reference proteome</keyword>
<dbReference type="KEGG" id="pgm:PGRAT_06015"/>
<dbReference type="InterPro" id="IPR035917">
    <property type="entry name" value="YjbQ-like_sf"/>
</dbReference>
<dbReference type="STRING" id="189425.PGRAT_06015"/>
<dbReference type="Proteomes" id="UP000029500">
    <property type="component" value="Chromosome"/>
</dbReference>
<dbReference type="eggNOG" id="COG0432">
    <property type="taxonomic scope" value="Bacteria"/>
</dbReference>
<dbReference type="EMBL" id="CP009287">
    <property type="protein sequence ID" value="AIQ67242.1"/>
    <property type="molecule type" value="Genomic_DNA"/>
</dbReference>
<dbReference type="Gene3D" id="2.60.120.460">
    <property type="entry name" value="YjbQ-like"/>
    <property type="match status" value="1"/>
</dbReference>
<dbReference type="Pfam" id="PF01894">
    <property type="entry name" value="YjbQ"/>
    <property type="match status" value="1"/>
</dbReference>
<dbReference type="PIRSF" id="PIRSF004681">
    <property type="entry name" value="UCP004681"/>
    <property type="match status" value="1"/>
</dbReference>
<dbReference type="NCBIfam" id="TIGR00149">
    <property type="entry name" value="TIGR00149_YjbQ"/>
    <property type="match status" value="1"/>
</dbReference>
<sequence length="142" mass="15706">MNKLVSISCMSEQAVQMINITEEVHRIVAESGITNGLVAVITAHTTTGITINEPLECVETDILQRLEKLVPDDDKYIHAHFLPSYGATSNNSPGHLKSMLLGNNCMFPIQESRMVCGSAQHIYLVECDGPQTRKVYIQMMGE</sequence>
<name>A0A089M206_9BACL</name>
<gene>
    <name evidence="2" type="ORF">PGRAT_06015</name>
</gene>
<dbReference type="InterPro" id="IPR001602">
    <property type="entry name" value="UPF0047_YjbQ-like"/>
</dbReference>
<proteinExistence type="inferred from homology"/>
<evidence type="ECO:0000313" key="3">
    <source>
        <dbReference type="Proteomes" id="UP000029500"/>
    </source>
</evidence>
<comment type="similarity">
    <text evidence="1">Belongs to the UPF0047 family.</text>
</comment>
<dbReference type="HOGENOM" id="CLU_096980_1_1_9"/>
<dbReference type="PANTHER" id="PTHR30615">
    <property type="entry name" value="UNCHARACTERIZED PROTEIN YJBQ-RELATED"/>
    <property type="match status" value="1"/>
</dbReference>
<protein>
    <submittedName>
        <fullName evidence="2">Secondary thiamine-phosphate synthase enzyme</fullName>
    </submittedName>
</protein>
<evidence type="ECO:0000313" key="2">
    <source>
        <dbReference type="EMBL" id="AIQ67242.1"/>
    </source>
</evidence>
<organism evidence="2 3">
    <name type="scientific">Paenibacillus graminis</name>
    <dbReference type="NCBI Taxonomy" id="189425"/>
    <lineage>
        <taxon>Bacteria</taxon>
        <taxon>Bacillati</taxon>
        <taxon>Bacillota</taxon>
        <taxon>Bacilli</taxon>
        <taxon>Bacillales</taxon>
        <taxon>Paenibacillaceae</taxon>
        <taxon>Paenibacillus</taxon>
    </lineage>
</organism>
<evidence type="ECO:0000256" key="1">
    <source>
        <dbReference type="ARBA" id="ARBA00005534"/>
    </source>
</evidence>
<dbReference type="RefSeq" id="WP_025704801.1">
    <property type="nucleotide sequence ID" value="NZ_CP009287.1"/>
</dbReference>
<reference evidence="2 3" key="1">
    <citation type="submission" date="2014-08" db="EMBL/GenBank/DDBJ databases">
        <title>Comparative genomics of the Paenibacillus odorifer group.</title>
        <authorList>
            <person name="den Bakker H.C."/>
            <person name="Tsai Y.-C."/>
            <person name="Martin N."/>
            <person name="Korlach J."/>
            <person name="Wiedmann M."/>
        </authorList>
    </citation>
    <scope>NUCLEOTIDE SEQUENCE [LARGE SCALE GENOMIC DNA]</scope>
    <source>
        <strain evidence="2 3">DSM 15220</strain>
    </source>
</reference>